<dbReference type="CDD" id="cd01644">
    <property type="entry name" value="RT_pepA17"/>
    <property type="match status" value="1"/>
</dbReference>
<protein>
    <submittedName>
        <fullName evidence="2">Uncharacterized protein LOC113506065</fullName>
    </submittedName>
</protein>
<dbReference type="OrthoDB" id="5984724at2759"/>
<dbReference type="AlphaFoldDB" id="A0A7E5WW13"/>
<name>A0A7E5WW13_TRINI</name>
<reference evidence="2" key="1">
    <citation type="submission" date="2025-08" db="UniProtKB">
        <authorList>
            <consortium name="RefSeq"/>
        </authorList>
    </citation>
    <scope>IDENTIFICATION</scope>
</reference>
<dbReference type="PANTHER" id="PTHR47331">
    <property type="entry name" value="PHD-TYPE DOMAIN-CONTAINING PROTEIN"/>
    <property type="match status" value="1"/>
</dbReference>
<dbReference type="KEGG" id="tnl:113506065"/>
<dbReference type="SUPFAM" id="SSF56672">
    <property type="entry name" value="DNA/RNA polymerases"/>
    <property type="match status" value="1"/>
</dbReference>
<evidence type="ECO:0000313" key="2">
    <source>
        <dbReference type="RefSeq" id="XP_026744724.1"/>
    </source>
</evidence>
<organism evidence="1 2">
    <name type="scientific">Trichoplusia ni</name>
    <name type="common">Cabbage looper</name>
    <dbReference type="NCBI Taxonomy" id="7111"/>
    <lineage>
        <taxon>Eukaryota</taxon>
        <taxon>Metazoa</taxon>
        <taxon>Ecdysozoa</taxon>
        <taxon>Arthropoda</taxon>
        <taxon>Hexapoda</taxon>
        <taxon>Insecta</taxon>
        <taxon>Pterygota</taxon>
        <taxon>Neoptera</taxon>
        <taxon>Endopterygota</taxon>
        <taxon>Lepidoptera</taxon>
        <taxon>Glossata</taxon>
        <taxon>Ditrysia</taxon>
        <taxon>Noctuoidea</taxon>
        <taxon>Noctuidae</taxon>
        <taxon>Plusiinae</taxon>
        <taxon>Trichoplusia</taxon>
    </lineage>
</organism>
<sequence>MHHQIIVEDFLKTLWEVDQDTKRKYTKEEKQCEKFYEESYTRDSSGRYIVRLPFRTKEPISPGGNTREIAMKRLIQQEKRLQQTPEFKKEYDEVLEEYLVMGHMTEIPIEEISKRSVYLPHHAVIRADKETTKIRVVFDASCKYNNGVSLNDELMTGPVLQEDMRSIFMRWRMHKICFASDVIKMYRMIRLDKRDTDYHRILWRRKNIQSEVSTKSEENIQTNREDSSNLAEVKDYRLNTVTFGTASAPYLAVKTLMKLAEDEGHLYSDAAKIIREDFYVDDLISGCDTAEKAIDISKQIITILQRGGFELQKWASDDNKFLKSIDASKITTKANLDIKLDGIIKALGLSWNFGEDEFRYQLQLEPIASTITKRTILSDLQKIFDPLGWIAPAIVTAKILVQRLWLEGVIWDQEIVYELRNEWKLIRDDFRNVNEIVIKRWMNTISNEKEQVTLHGFCDASEKAYAAVVYCRVKTKDEEIKTHLVAARTKVAPVKTISLPRLELNGAVLLSKLLQNVSQAMRIPAENVFAWTDSTIVLAWLFGEPNRWKPFVANRVVEILEQTNNSQWFHVQSSHNPADIASRGLSVAELKHKMLWWKGPNWLMSDPIELIRPPTLSIDIEKKKTVSSNVHVTEGEEKCIKFENYDSLTELLKVIV</sequence>
<dbReference type="InterPro" id="IPR008042">
    <property type="entry name" value="Retrotrans_Pao"/>
</dbReference>
<accession>A0A7E5WW13</accession>
<dbReference type="GO" id="GO:0071897">
    <property type="term" value="P:DNA biosynthetic process"/>
    <property type="evidence" value="ECO:0007669"/>
    <property type="project" value="UniProtKB-ARBA"/>
</dbReference>
<dbReference type="InterPro" id="IPR043502">
    <property type="entry name" value="DNA/RNA_pol_sf"/>
</dbReference>
<dbReference type="InParanoid" id="A0A7E5WW13"/>
<proteinExistence type="predicted"/>
<dbReference type="PANTHER" id="PTHR47331:SF4">
    <property type="entry name" value="PEPTIDASE S1 DOMAIN-CONTAINING PROTEIN"/>
    <property type="match status" value="1"/>
</dbReference>
<dbReference type="RefSeq" id="XP_026744724.1">
    <property type="nucleotide sequence ID" value="XM_026888923.1"/>
</dbReference>
<keyword evidence="1" id="KW-1185">Reference proteome</keyword>
<dbReference type="GeneID" id="113506065"/>
<dbReference type="Pfam" id="PF05380">
    <property type="entry name" value="Peptidase_A17"/>
    <property type="match status" value="1"/>
</dbReference>
<evidence type="ECO:0000313" key="1">
    <source>
        <dbReference type="Proteomes" id="UP000322000"/>
    </source>
</evidence>
<gene>
    <name evidence="2" type="primary">LOC113506065</name>
</gene>
<dbReference type="Proteomes" id="UP000322000">
    <property type="component" value="Chromosome 28"/>
</dbReference>